<dbReference type="SUPFAM" id="SSF63418">
    <property type="entry name" value="MurE/MurF N-terminal domain"/>
    <property type="match status" value="1"/>
</dbReference>
<dbReference type="FunFam" id="3.90.190.20:FF:000006">
    <property type="entry name" value="UDP-N-acetylmuramoyl-L-alanyl-D-glutamate--2,6-diaminopimelate ligase"/>
    <property type="match status" value="1"/>
</dbReference>
<dbReference type="GO" id="GO:0071555">
    <property type="term" value="P:cell wall organization"/>
    <property type="evidence" value="ECO:0007669"/>
    <property type="project" value="UniProtKB-KW"/>
</dbReference>
<evidence type="ECO:0000313" key="19">
    <source>
        <dbReference type="Proteomes" id="UP000246569"/>
    </source>
</evidence>
<keyword evidence="6 13" id="KW-0961">Cell wall biogenesis/degradation</keyword>
<evidence type="ECO:0000256" key="3">
    <source>
        <dbReference type="ARBA" id="ARBA00022960"/>
    </source>
</evidence>
<comment type="cofactor">
    <cofactor evidence="13">
        <name>Mg(2+)</name>
        <dbReference type="ChEBI" id="CHEBI:18420"/>
    </cofactor>
</comment>
<dbReference type="NCBIfam" id="TIGR01085">
    <property type="entry name" value="murE"/>
    <property type="match status" value="1"/>
</dbReference>
<dbReference type="InterPro" id="IPR036565">
    <property type="entry name" value="Mur-like_cat_sf"/>
</dbReference>
<keyword evidence="13" id="KW-0460">Magnesium</keyword>
<feature type="binding site" evidence="13">
    <location>
        <position position="464"/>
    </location>
    <ligand>
        <name>meso-2,6-diaminopimelate</name>
        <dbReference type="ChEBI" id="CHEBI:57791"/>
    </ligand>
</feature>
<dbReference type="Pfam" id="PF08245">
    <property type="entry name" value="Mur_ligase_M"/>
    <property type="match status" value="1"/>
</dbReference>
<dbReference type="Pfam" id="PF02875">
    <property type="entry name" value="Mur_ligase_C"/>
    <property type="match status" value="1"/>
</dbReference>
<dbReference type="InterPro" id="IPR000713">
    <property type="entry name" value="Mur_ligase_N"/>
</dbReference>
<name>A0A317MVP4_9GAMM</name>
<keyword evidence="3 13" id="KW-0133">Cell shape</keyword>
<evidence type="ECO:0000256" key="8">
    <source>
        <dbReference type="ARBA" id="ARBA00066633"/>
    </source>
</evidence>
<evidence type="ECO:0000259" key="15">
    <source>
        <dbReference type="Pfam" id="PF01225"/>
    </source>
</evidence>
<evidence type="ECO:0000256" key="12">
    <source>
        <dbReference type="ARBA" id="ARBA00081560"/>
    </source>
</evidence>
<evidence type="ECO:0000256" key="1">
    <source>
        <dbReference type="ARBA" id="ARBA00005898"/>
    </source>
</evidence>
<dbReference type="NCBIfam" id="NF001124">
    <property type="entry name" value="PRK00139.1-2"/>
    <property type="match status" value="1"/>
</dbReference>
<feature type="domain" description="Mur ligase C-terminal" evidence="16">
    <location>
        <begin position="339"/>
        <end position="466"/>
    </location>
</feature>
<comment type="caution">
    <text evidence="13">Lacks conserved residue(s) required for the propagation of feature annotation.</text>
</comment>
<dbReference type="HAMAP" id="MF_00208">
    <property type="entry name" value="MurE"/>
    <property type="match status" value="1"/>
</dbReference>
<dbReference type="Gene3D" id="3.40.1190.10">
    <property type="entry name" value="Mur-like, catalytic domain"/>
    <property type="match status" value="1"/>
</dbReference>
<evidence type="ECO:0000256" key="6">
    <source>
        <dbReference type="ARBA" id="ARBA00023316"/>
    </source>
</evidence>
<feature type="binding site" evidence="13">
    <location>
        <position position="29"/>
    </location>
    <ligand>
        <name>UDP-N-acetyl-alpha-D-muramoyl-L-alanyl-D-glutamate</name>
        <dbReference type="ChEBI" id="CHEBI:83900"/>
    </ligand>
</feature>
<organism evidence="18 19">
    <name type="scientific">Plasticicumulans acidivorans</name>
    <dbReference type="NCBI Taxonomy" id="886464"/>
    <lineage>
        <taxon>Bacteria</taxon>
        <taxon>Pseudomonadati</taxon>
        <taxon>Pseudomonadota</taxon>
        <taxon>Gammaproteobacteria</taxon>
        <taxon>Candidatus Competibacteraceae</taxon>
        <taxon>Plasticicumulans</taxon>
    </lineage>
</organism>
<proteinExistence type="inferred from homology"/>
<reference evidence="18 19" key="1">
    <citation type="submission" date="2018-05" db="EMBL/GenBank/DDBJ databases">
        <title>Genomic Encyclopedia of Type Strains, Phase IV (KMG-IV): sequencing the most valuable type-strain genomes for metagenomic binning, comparative biology and taxonomic classification.</title>
        <authorList>
            <person name="Goeker M."/>
        </authorList>
    </citation>
    <scope>NUCLEOTIDE SEQUENCE [LARGE SCALE GENOMIC DNA]</scope>
    <source>
        <strain evidence="18 19">DSM 23606</strain>
    </source>
</reference>
<dbReference type="GO" id="GO:0008765">
    <property type="term" value="F:UDP-N-acetylmuramoylalanyl-D-glutamate-2,6-diaminopimelate ligase activity"/>
    <property type="evidence" value="ECO:0007669"/>
    <property type="project" value="UniProtKB-UniRule"/>
</dbReference>
<dbReference type="GO" id="GO:0008360">
    <property type="term" value="P:regulation of cell shape"/>
    <property type="evidence" value="ECO:0007669"/>
    <property type="project" value="UniProtKB-KW"/>
</dbReference>
<evidence type="ECO:0000256" key="7">
    <source>
        <dbReference type="ARBA" id="ARBA00050251"/>
    </source>
</evidence>
<dbReference type="OrthoDB" id="9800958at2"/>
<dbReference type="PANTHER" id="PTHR23135">
    <property type="entry name" value="MUR LIGASE FAMILY MEMBER"/>
    <property type="match status" value="1"/>
</dbReference>
<evidence type="ECO:0000256" key="5">
    <source>
        <dbReference type="ARBA" id="ARBA00023306"/>
    </source>
</evidence>
<dbReference type="EC" id="6.3.2.13" evidence="8 13"/>
<feature type="binding site" evidence="13">
    <location>
        <begin position="413"/>
        <end position="416"/>
    </location>
    <ligand>
        <name>meso-2,6-diaminopimelate</name>
        <dbReference type="ChEBI" id="CHEBI:57791"/>
    </ligand>
</feature>
<dbReference type="UniPathway" id="UPA00219"/>
<accession>A0A317MVP4</accession>
<dbReference type="GO" id="GO:0009252">
    <property type="term" value="P:peptidoglycan biosynthetic process"/>
    <property type="evidence" value="ECO:0007669"/>
    <property type="project" value="UniProtKB-UniRule"/>
</dbReference>
<feature type="short sequence motif" description="Meso-diaminopimelate recognition motif" evidence="13">
    <location>
        <begin position="413"/>
        <end position="416"/>
    </location>
</feature>
<dbReference type="InterPro" id="IPR005761">
    <property type="entry name" value="UDP-N-AcMur-Glu-dNH2Pim_ligase"/>
</dbReference>
<keyword evidence="13" id="KW-0963">Cytoplasm</keyword>
<comment type="caution">
    <text evidence="18">The sequence shown here is derived from an EMBL/GenBank/DDBJ whole genome shotgun (WGS) entry which is preliminary data.</text>
</comment>
<keyword evidence="2 13" id="KW-0132">Cell division</keyword>
<sequence length="494" mass="52056">MNRLRLPELLALADRTVPDIPVAGLTLDSRAVQPGWVFCALRGHARHGIEFAAEAVARGAAAVIYEPPVPAAALSALAVPLLAIDGLGRRLSSIAGRLFAEPTPALHLIGITGTDGKTSCAHFTAQALSTAQRPAGFLGTIGYGLFGDLQTATHTTPDPIRVQALLAQMRAQGAAYAAMEVSSHALDQGRVDGVHFACAVLTNLTRDHLDYHGTVAAYAAAKARLFTELDVAARVLNADDAFGRELLQRTAARGPIAYGFGAEVMHAAGGWVQGRALQLDDAGLGIDLHTHRGDATLRARVLGRFNASNLMAACAALLALGFDLDDAVERLGRVDTVPGRMECFGGGAQQPLAVVDYAHTPFALESVLGALRAHTRGRLFCVFGCGGDRDTGKRPQMGAIAERLADVVIVTSDNPRSEVPEAIIADILAGCRQRERIQAVSDRAEAIHVALTAAGPGDVVLVAGKGHEDYQIIGSERRSFSDRAELRAWFGECA</sequence>
<keyword evidence="13" id="KW-0067">ATP-binding</keyword>
<dbReference type="Pfam" id="PF01225">
    <property type="entry name" value="Mur_ligase"/>
    <property type="match status" value="1"/>
</dbReference>
<dbReference type="NCBIfam" id="NF001126">
    <property type="entry name" value="PRK00139.1-4"/>
    <property type="match status" value="1"/>
</dbReference>
<keyword evidence="13 18" id="KW-0436">Ligase</keyword>
<dbReference type="Gene3D" id="3.40.1390.10">
    <property type="entry name" value="MurE/MurF, N-terminal domain"/>
    <property type="match status" value="1"/>
</dbReference>
<dbReference type="EMBL" id="QGTJ01000005">
    <property type="protein sequence ID" value="PWV61824.1"/>
    <property type="molecule type" value="Genomic_DNA"/>
</dbReference>
<comment type="pathway">
    <text evidence="13 14">Cell wall biogenesis; peptidoglycan biosynthesis.</text>
</comment>
<comment type="subcellular location">
    <subcellularLocation>
        <location evidence="13 14">Cytoplasm</location>
    </subcellularLocation>
</comment>
<feature type="binding site" evidence="13">
    <location>
        <position position="182"/>
    </location>
    <ligand>
        <name>UDP-N-acetyl-alpha-D-muramoyl-L-alanyl-D-glutamate</name>
        <dbReference type="ChEBI" id="CHEBI:83900"/>
    </ligand>
</feature>
<dbReference type="InterPro" id="IPR036615">
    <property type="entry name" value="Mur_ligase_C_dom_sf"/>
</dbReference>
<feature type="domain" description="Mur ligase N-terminal catalytic" evidence="15">
    <location>
        <begin position="22"/>
        <end position="69"/>
    </location>
</feature>
<feature type="modified residue" description="N6-carboxylysine" evidence="13">
    <location>
        <position position="222"/>
    </location>
</feature>
<keyword evidence="13" id="KW-0547">Nucleotide-binding</keyword>
<evidence type="ECO:0000256" key="14">
    <source>
        <dbReference type="RuleBase" id="RU004135"/>
    </source>
</evidence>
<comment type="catalytic activity">
    <reaction evidence="7 13">
        <text>UDP-N-acetyl-alpha-D-muramoyl-L-alanyl-D-glutamate + meso-2,6-diaminopimelate + ATP = UDP-N-acetyl-alpha-D-muramoyl-L-alanyl-gamma-D-glutamyl-meso-2,6-diaminopimelate + ADP + phosphate + H(+)</text>
        <dbReference type="Rhea" id="RHEA:23676"/>
        <dbReference type="ChEBI" id="CHEBI:15378"/>
        <dbReference type="ChEBI" id="CHEBI:30616"/>
        <dbReference type="ChEBI" id="CHEBI:43474"/>
        <dbReference type="ChEBI" id="CHEBI:57791"/>
        <dbReference type="ChEBI" id="CHEBI:83900"/>
        <dbReference type="ChEBI" id="CHEBI:83905"/>
        <dbReference type="ChEBI" id="CHEBI:456216"/>
        <dbReference type="EC" id="6.3.2.13"/>
    </reaction>
</comment>
<protein>
    <recommendedName>
        <fullName evidence="9 13">UDP-N-acetylmuramoyl-L-alanyl-D-glutamate--2,6-diaminopimelate ligase</fullName>
        <ecNumber evidence="8 13">6.3.2.13</ecNumber>
    </recommendedName>
    <alternativeName>
        <fullName evidence="10 13">Meso-A2pm-adding enzyme</fullName>
    </alternativeName>
    <alternativeName>
        <fullName evidence="11 13">Meso-diaminopimelate-adding enzyme</fullName>
    </alternativeName>
    <alternativeName>
        <fullName evidence="12 13">UDP-MurNAc-L-Ala-D-Glu:meso-diaminopimelate ligase</fullName>
    </alternativeName>
    <alternativeName>
        <fullName evidence="13">UDP-MurNAc-tripeptide synthetase</fullName>
    </alternativeName>
    <alternativeName>
        <fullName evidence="13">UDP-N-acetylmuramyl-tripeptide synthetase</fullName>
    </alternativeName>
</protein>
<evidence type="ECO:0000256" key="13">
    <source>
        <dbReference type="HAMAP-Rule" id="MF_00208"/>
    </source>
</evidence>
<evidence type="ECO:0000256" key="4">
    <source>
        <dbReference type="ARBA" id="ARBA00022984"/>
    </source>
</evidence>
<evidence type="ECO:0000256" key="9">
    <source>
        <dbReference type="ARBA" id="ARBA00072883"/>
    </source>
</evidence>
<keyword evidence="5 13" id="KW-0131">Cell cycle</keyword>
<dbReference type="InterPro" id="IPR004101">
    <property type="entry name" value="Mur_ligase_C"/>
</dbReference>
<dbReference type="InterPro" id="IPR013221">
    <property type="entry name" value="Mur_ligase_cen"/>
</dbReference>
<dbReference type="SUPFAM" id="SSF53623">
    <property type="entry name" value="MurD-like peptide ligases, catalytic domain"/>
    <property type="match status" value="1"/>
</dbReference>
<comment type="PTM">
    <text evidence="13">Carboxylation is probably crucial for Mg(2+) binding and, consequently, for the gamma-phosphate positioning of ATP.</text>
</comment>
<dbReference type="InterPro" id="IPR035911">
    <property type="entry name" value="MurE/MurF_N"/>
</dbReference>
<feature type="domain" description="Mur ligase central" evidence="17">
    <location>
        <begin position="111"/>
        <end position="316"/>
    </location>
</feature>
<comment type="function">
    <text evidence="13">Catalyzes the addition of meso-diaminopimelic acid to the nucleotide precursor UDP-N-acetylmuramoyl-L-alanyl-D-glutamate (UMAG) in the biosynthesis of bacterial cell-wall peptidoglycan.</text>
</comment>
<dbReference type="GO" id="GO:0005524">
    <property type="term" value="F:ATP binding"/>
    <property type="evidence" value="ECO:0007669"/>
    <property type="project" value="UniProtKB-UniRule"/>
</dbReference>
<feature type="binding site" evidence="13">
    <location>
        <position position="468"/>
    </location>
    <ligand>
        <name>meso-2,6-diaminopimelate</name>
        <dbReference type="ChEBI" id="CHEBI:57791"/>
    </ligand>
</feature>
<evidence type="ECO:0000259" key="17">
    <source>
        <dbReference type="Pfam" id="PF08245"/>
    </source>
</evidence>
<feature type="binding site" evidence="13">
    <location>
        <position position="190"/>
    </location>
    <ligand>
        <name>UDP-N-acetyl-alpha-D-muramoyl-L-alanyl-D-glutamate</name>
        <dbReference type="ChEBI" id="CHEBI:83900"/>
    </ligand>
</feature>
<comment type="similarity">
    <text evidence="1 13">Belongs to the MurCDEF family. MurE subfamily.</text>
</comment>
<evidence type="ECO:0000259" key="16">
    <source>
        <dbReference type="Pfam" id="PF02875"/>
    </source>
</evidence>
<keyword evidence="4 13" id="KW-0573">Peptidoglycan synthesis</keyword>
<feature type="binding site" evidence="13">
    <location>
        <position position="188"/>
    </location>
    <ligand>
        <name>UDP-N-acetyl-alpha-D-muramoyl-L-alanyl-D-glutamate</name>
        <dbReference type="ChEBI" id="CHEBI:83900"/>
    </ligand>
</feature>
<dbReference type="Gene3D" id="3.90.190.20">
    <property type="entry name" value="Mur ligase, C-terminal domain"/>
    <property type="match status" value="1"/>
</dbReference>
<keyword evidence="19" id="KW-1185">Reference proteome</keyword>
<feature type="binding site" evidence="13">
    <location>
        <position position="389"/>
    </location>
    <ligand>
        <name>meso-2,6-diaminopimelate</name>
        <dbReference type="ChEBI" id="CHEBI:57791"/>
    </ligand>
</feature>
<feature type="binding site" evidence="13">
    <location>
        <begin position="155"/>
        <end position="156"/>
    </location>
    <ligand>
        <name>UDP-N-acetyl-alpha-D-muramoyl-L-alanyl-D-glutamate</name>
        <dbReference type="ChEBI" id="CHEBI:83900"/>
    </ligand>
</feature>
<dbReference type="AlphaFoldDB" id="A0A317MVP4"/>
<dbReference type="GO" id="GO:0000287">
    <property type="term" value="F:magnesium ion binding"/>
    <property type="evidence" value="ECO:0007669"/>
    <property type="project" value="UniProtKB-UniRule"/>
</dbReference>
<evidence type="ECO:0000256" key="2">
    <source>
        <dbReference type="ARBA" id="ARBA00022618"/>
    </source>
</evidence>
<evidence type="ECO:0000256" key="10">
    <source>
        <dbReference type="ARBA" id="ARBA00075482"/>
    </source>
</evidence>
<evidence type="ECO:0000256" key="11">
    <source>
        <dbReference type="ARBA" id="ARBA00076158"/>
    </source>
</evidence>
<evidence type="ECO:0000313" key="18">
    <source>
        <dbReference type="EMBL" id="PWV61824.1"/>
    </source>
</evidence>
<dbReference type="GO" id="GO:0005737">
    <property type="term" value="C:cytoplasm"/>
    <property type="evidence" value="ECO:0007669"/>
    <property type="project" value="UniProtKB-SubCell"/>
</dbReference>
<feature type="binding site" evidence="13">
    <location>
        <position position="27"/>
    </location>
    <ligand>
        <name>UDP-N-acetyl-alpha-D-muramoyl-L-alanyl-D-glutamate</name>
        <dbReference type="ChEBI" id="CHEBI:83900"/>
    </ligand>
</feature>
<dbReference type="Proteomes" id="UP000246569">
    <property type="component" value="Unassembled WGS sequence"/>
</dbReference>
<dbReference type="GO" id="GO:0051301">
    <property type="term" value="P:cell division"/>
    <property type="evidence" value="ECO:0007669"/>
    <property type="project" value="UniProtKB-KW"/>
</dbReference>
<dbReference type="SUPFAM" id="SSF53244">
    <property type="entry name" value="MurD-like peptide ligases, peptide-binding domain"/>
    <property type="match status" value="1"/>
</dbReference>
<gene>
    <name evidence="13" type="primary">murE</name>
    <name evidence="18" type="ORF">C7443_105258</name>
</gene>
<dbReference type="PANTHER" id="PTHR23135:SF4">
    <property type="entry name" value="UDP-N-ACETYLMURAMOYL-L-ALANYL-D-GLUTAMATE--2,6-DIAMINOPIMELATE LIGASE MURE HOMOLOG, CHLOROPLASTIC"/>
    <property type="match status" value="1"/>
</dbReference>
<feature type="binding site" evidence="13">
    <location>
        <begin position="113"/>
        <end position="119"/>
    </location>
    <ligand>
        <name>ATP</name>
        <dbReference type="ChEBI" id="CHEBI:30616"/>
    </ligand>
</feature>